<name>A0A2N9VYH8_9HYPH</name>
<dbReference type="PRINTS" id="PR00035">
    <property type="entry name" value="HTHGNTR"/>
</dbReference>
<dbReference type="CDD" id="cd07377">
    <property type="entry name" value="WHTH_GntR"/>
    <property type="match status" value="1"/>
</dbReference>
<sequence>MSTKQIEQQDKVTLGQPQMGLSRRQAWHLADHIRKEIIKQGLGPGDRLPGEKSLIEQFGMARATVREGLAILEAQGLVSISSGRNGGVSVSAIPTDAITDGMASYLYFESASWTDLYQARLAIEPAVAVLSFDSIDDDGIKQMQDSITDCEQGLIGNISPRAHKLAEINFHAVIAQYCPNPILRLSALHLVRAMEDMVDSLLAVETSDAAKRIIQDHKEIMDAFLSRSRGEVEELVRKHIVDTKTELLNLVKDHGARSASKPTKL</sequence>
<dbReference type="RefSeq" id="WP_237143703.1">
    <property type="nucleotide sequence ID" value="NZ_CP017943.1"/>
</dbReference>
<dbReference type="GO" id="GO:0003677">
    <property type="term" value="F:DNA binding"/>
    <property type="evidence" value="ECO:0007669"/>
    <property type="project" value="UniProtKB-KW"/>
</dbReference>
<dbReference type="Gene3D" id="1.20.120.530">
    <property type="entry name" value="GntR ligand-binding domain-like"/>
    <property type="match status" value="1"/>
</dbReference>
<evidence type="ECO:0000256" key="1">
    <source>
        <dbReference type="ARBA" id="ARBA00023015"/>
    </source>
</evidence>
<dbReference type="InterPro" id="IPR036390">
    <property type="entry name" value="WH_DNA-bd_sf"/>
</dbReference>
<dbReference type="InterPro" id="IPR008920">
    <property type="entry name" value="TF_FadR/GntR_C"/>
</dbReference>
<feature type="domain" description="HTH gntR-type" evidence="4">
    <location>
        <begin position="23"/>
        <end position="93"/>
    </location>
</feature>
<organism evidence="5 6">
    <name type="scientific">Phyllobacterium zundukense</name>
    <dbReference type="NCBI Taxonomy" id="1867719"/>
    <lineage>
        <taxon>Bacteria</taxon>
        <taxon>Pseudomonadati</taxon>
        <taxon>Pseudomonadota</taxon>
        <taxon>Alphaproteobacteria</taxon>
        <taxon>Hyphomicrobiales</taxon>
        <taxon>Phyllobacteriaceae</taxon>
        <taxon>Phyllobacterium</taxon>
    </lineage>
</organism>
<evidence type="ECO:0000256" key="3">
    <source>
        <dbReference type="ARBA" id="ARBA00023163"/>
    </source>
</evidence>
<dbReference type="SUPFAM" id="SSF48008">
    <property type="entry name" value="GntR ligand-binding domain-like"/>
    <property type="match status" value="1"/>
</dbReference>
<protein>
    <recommendedName>
        <fullName evidence="4">HTH gntR-type domain-containing protein</fullName>
    </recommendedName>
</protein>
<dbReference type="InterPro" id="IPR000524">
    <property type="entry name" value="Tscrpt_reg_HTH_GntR"/>
</dbReference>
<gene>
    <name evidence="5" type="ORF">B5P45_11750</name>
</gene>
<dbReference type="GO" id="GO:0003700">
    <property type="term" value="F:DNA-binding transcription factor activity"/>
    <property type="evidence" value="ECO:0007669"/>
    <property type="project" value="InterPro"/>
</dbReference>
<dbReference type="SMART" id="SM00895">
    <property type="entry name" value="FCD"/>
    <property type="match status" value="1"/>
</dbReference>
<comment type="caution">
    <text evidence="5">The sequence shown here is derived from an EMBL/GenBank/DDBJ whole genome shotgun (WGS) entry which is preliminary data.</text>
</comment>
<accession>A0A2N9VYH8</accession>
<dbReference type="KEGG" id="pht:BLM14_25620"/>
<dbReference type="SUPFAM" id="SSF46785">
    <property type="entry name" value="Winged helix' DNA-binding domain"/>
    <property type="match status" value="1"/>
</dbReference>
<proteinExistence type="predicted"/>
<dbReference type="InterPro" id="IPR036388">
    <property type="entry name" value="WH-like_DNA-bd_sf"/>
</dbReference>
<dbReference type="PROSITE" id="PS50949">
    <property type="entry name" value="HTH_GNTR"/>
    <property type="match status" value="1"/>
</dbReference>
<dbReference type="AlphaFoldDB" id="A0A2N9VYH8"/>
<dbReference type="PANTHER" id="PTHR43537:SF24">
    <property type="entry name" value="GLUCONATE OPERON TRANSCRIPTIONAL REPRESSOR"/>
    <property type="match status" value="1"/>
</dbReference>
<dbReference type="Proteomes" id="UP000232163">
    <property type="component" value="Unassembled WGS sequence"/>
</dbReference>
<evidence type="ECO:0000313" key="5">
    <source>
        <dbReference type="EMBL" id="PIO44546.1"/>
    </source>
</evidence>
<dbReference type="PANTHER" id="PTHR43537">
    <property type="entry name" value="TRANSCRIPTIONAL REGULATOR, GNTR FAMILY"/>
    <property type="match status" value="1"/>
</dbReference>
<reference evidence="6" key="1">
    <citation type="journal article" date="2017" name="Int J Environ Stud">
        <title>Does the Miocene-Pliocene relict legume Oxytropis triphylla form nitrogen-fixing nodules with a combination of bacterial strains?</title>
        <authorList>
            <person name="Safronova V."/>
            <person name="Belimov A."/>
            <person name="Sazanova A."/>
            <person name="Kuznetsova I."/>
            <person name="Popova J."/>
            <person name="Andronov E."/>
            <person name="Verkhozina A."/>
            <person name="Tikhonovich I."/>
        </authorList>
    </citation>
    <scope>NUCLEOTIDE SEQUENCE [LARGE SCALE GENOMIC DNA]</scope>
    <source>
        <strain evidence="6">Tri-38</strain>
    </source>
</reference>
<keyword evidence="3" id="KW-0804">Transcription</keyword>
<dbReference type="Pfam" id="PF00392">
    <property type="entry name" value="GntR"/>
    <property type="match status" value="1"/>
</dbReference>
<dbReference type="Gene3D" id="1.10.10.10">
    <property type="entry name" value="Winged helix-like DNA-binding domain superfamily/Winged helix DNA-binding domain"/>
    <property type="match status" value="1"/>
</dbReference>
<evidence type="ECO:0000259" key="4">
    <source>
        <dbReference type="PROSITE" id="PS50949"/>
    </source>
</evidence>
<keyword evidence="1" id="KW-0805">Transcription regulation</keyword>
<dbReference type="SMART" id="SM00345">
    <property type="entry name" value="HTH_GNTR"/>
    <property type="match status" value="1"/>
</dbReference>
<dbReference type="InterPro" id="IPR011711">
    <property type="entry name" value="GntR_C"/>
</dbReference>
<dbReference type="EMBL" id="MZMT01000028">
    <property type="protein sequence ID" value="PIO44546.1"/>
    <property type="molecule type" value="Genomic_DNA"/>
</dbReference>
<keyword evidence="2" id="KW-0238">DNA-binding</keyword>
<keyword evidence="6" id="KW-1185">Reference proteome</keyword>
<evidence type="ECO:0000313" key="6">
    <source>
        <dbReference type="Proteomes" id="UP000232163"/>
    </source>
</evidence>
<dbReference type="Pfam" id="PF07729">
    <property type="entry name" value="FCD"/>
    <property type="match status" value="1"/>
</dbReference>
<evidence type="ECO:0000256" key="2">
    <source>
        <dbReference type="ARBA" id="ARBA00023125"/>
    </source>
</evidence>